<dbReference type="PROSITE" id="PS51186">
    <property type="entry name" value="GNAT"/>
    <property type="match status" value="1"/>
</dbReference>
<gene>
    <name evidence="2" type="ORF">J2X04_001826</name>
</gene>
<evidence type="ECO:0000313" key="2">
    <source>
        <dbReference type="EMBL" id="MDR7099479.1"/>
    </source>
</evidence>
<dbReference type="SUPFAM" id="SSF55729">
    <property type="entry name" value="Acyl-CoA N-acyltransferases (Nat)"/>
    <property type="match status" value="1"/>
</dbReference>
<evidence type="ECO:0000259" key="1">
    <source>
        <dbReference type="PROSITE" id="PS51186"/>
    </source>
</evidence>
<name>A0ABU1VPR9_9GAMM</name>
<dbReference type="CDD" id="cd04301">
    <property type="entry name" value="NAT_SF"/>
    <property type="match status" value="1"/>
</dbReference>
<organism evidence="2 3">
    <name type="scientific">Agrilutibacter niabensis</name>
    <dbReference type="NCBI Taxonomy" id="380628"/>
    <lineage>
        <taxon>Bacteria</taxon>
        <taxon>Pseudomonadati</taxon>
        <taxon>Pseudomonadota</taxon>
        <taxon>Gammaproteobacteria</taxon>
        <taxon>Lysobacterales</taxon>
        <taxon>Lysobacteraceae</taxon>
        <taxon>Agrilutibacter</taxon>
    </lineage>
</organism>
<dbReference type="InterPro" id="IPR053144">
    <property type="entry name" value="Acetyltransferase_Butenolide"/>
</dbReference>
<dbReference type="EMBL" id="JAVDVW010000001">
    <property type="protein sequence ID" value="MDR7099479.1"/>
    <property type="molecule type" value="Genomic_DNA"/>
</dbReference>
<dbReference type="Proteomes" id="UP001267878">
    <property type="component" value="Unassembled WGS sequence"/>
</dbReference>
<accession>A0ABU1VPR9</accession>
<keyword evidence="3" id="KW-1185">Reference proteome</keyword>
<evidence type="ECO:0000313" key="3">
    <source>
        <dbReference type="Proteomes" id="UP001267878"/>
    </source>
</evidence>
<comment type="caution">
    <text evidence="2">The sequence shown here is derived from an EMBL/GenBank/DDBJ whole genome shotgun (WGS) entry which is preliminary data.</text>
</comment>
<dbReference type="RefSeq" id="WP_310053676.1">
    <property type="nucleotide sequence ID" value="NZ_JAVDVW010000001.1"/>
</dbReference>
<dbReference type="InterPro" id="IPR000182">
    <property type="entry name" value="GNAT_dom"/>
</dbReference>
<dbReference type="InterPro" id="IPR016181">
    <property type="entry name" value="Acyl_CoA_acyltransferase"/>
</dbReference>
<protein>
    <submittedName>
        <fullName evidence="2">GNAT superfamily N-acetyltransferase</fullName>
    </submittedName>
</protein>
<proteinExistence type="predicted"/>
<dbReference type="PANTHER" id="PTHR43233">
    <property type="entry name" value="FAMILY N-ACETYLTRANSFERASE, PUTATIVE (AFU_ORTHOLOGUE AFUA_6G03350)-RELATED"/>
    <property type="match status" value="1"/>
</dbReference>
<dbReference type="Gene3D" id="3.40.630.30">
    <property type="match status" value="1"/>
</dbReference>
<reference evidence="2 3" key="1">
    <citation type="submission" date="2023-07" db="EMBL/GenBank/DDBJ databases">
        <title>Sorghum-associated microbial communities from plants grown in Nebraska, USA.</title>
        <authorList>
            <person name="Schachtman D."/>
        </authorList>
    </citation>
    <scope>NUCLEOTIDE SEQUENCE [LARGE SCALE GENOMIC DNA]</scope>
    <source>
        <strain evidence="2 3">BE187</strain>
    </source>
</reference>
<dbReference type="Pfam" id="PF13508">
    <property type="entry name" value="Acetyltransf_7"/>
    <property type="match status" value="1"/>
</dbReference>
<dbReference type="PANTHER" id="PTHR43233:SF1">
    <property type="entry name" value="FAMILY N-ACETYLTRANSFERASE, PUTATIVE (AFU_ORTHOLOGUE AFUA_6G03350)-RELATED"/>
    <property type="match status" value="1"/>
</dbReference>
<sequence length="143" mass="15357">MAEENIQLVEQFPGADDYCRLRSAAGMSPKTIEAARKGLPNTLYGVSLRRDGEVIGMGRIIGDGGCFYTVVDIAVAPPFQGRGLGKRIMTALDAWLRANAEPSAYVTLVADGEARHLYAKYGFVETAPASVNMEYLVASNPAD</sequence>
<feature type="domain" description="N-acetyltransferase" evidence="1">
    <location>
        <begin position="1"/>
        <end position="143"/>
    </location>
</feature>